<feature type="compositionally biased region" description="Polar residues" evidence="1">
    <location>
        <begin position="51"/>
        <end position="70"/>
    </location>
</feature>
<keyword evidence="3" id="KW-1185">Reference proteome</keyword>
<dbReference type="Proteomes" id="UP000193411">
    <property type="component" value="Unassembled WGS sequence"/>
</dbReference>
<comment type="caution">
    <text evidence="2">The sequence shown here is derived from an EMBL/GenBank/DDBJ whole genome shotgun (WGS) entry which is preliminary data.</text>
</comment>
<feature type="region of interest" description="Disordered" evidence="1">
    <location>
        <begin position="1"/>
        <end position="70"/>
    </location>
</feature>
<accession>A0A1Y2HVR1</accession>
<feature type="region of interest" description="Disordered" evidence="1">
    <location>
        <begin position="103"/>
        <end position="127"/>
    </location>
</feature>
<evidence type="ECO:0000313" key="2">
    <source>
        <dbReference type="EMBL" id="ORZ38024.1"/>
    </source>
</evidence>
<reference evidence="2 3" key="1">
    <citation type="submission" date="2016-07" db="EMBL/GenBank/DDBJ databases">
        <title>Pervasive Adenine N6-methylation of Active Genes in Fungi.</title>
        <authorList>
            <consortium name="DOE Joint Genome Institute"/>
            <person name="Mondo S.J."/>
            <person name="Dannebaum R.O."/>
            <person name="Kuo R.C."/>
            <person name="Labutti K."/>
            <person name="Haridas S."/>
            <person name="Kuo A."/>
            <person name="Salamov A."/>
            <person name="Ahrendt S.R."/>
            <person name="Lipzen A."/>
            <person name="Sullivan W."/>
            <person name="Andreopoulos W.B."/>
            <person name="Clum A."/>
            <person name="Lindquist E."/>
            <person name="Daum C."/>
            <person name="Ramamoorthy G.K."/>
            <person name="Gryganskyi A."/>
            <person name="Culley D."/>
            <person name="Magnuson J.K."/>
            <person name="James T.Y."/>
            <person name="O'Malley M.A."/>
            <person name="Stajich J.E."/>
            <person name="Spatafora J.W."/>
            <person name="Visel A."/>
            <person name="Grigoriev I.V."/>
        </authorList>
    </citation>
    <scope>NUCLEOTIDE SEQUENCE [LARGE SCALE GENOMIC DNA]</scope>
    <source>
        <strain evidence="2 3">PL171</strain>
    </source>
</reference>
<protein>
    <submittedName>
        <fullName evidence="2">Uncharacterized protein</fullName>
    </submittedName>
</protein>
<dbReference type="EMBL" id="MCFL01000010">
    <property type="protein sequence ID" value="ORZ38024.1"/>
    <property type="molecule type" value="Genomic_DNA"/>
</dbReference>
<organism evidence="2 3">
    <name type="scientific">Catenaria anguillulae PL171</name>
    <dbReference type="NCBI Taxonomy" id="765915"/>
    <lineage>
        <taxon>Eukaryota</taxon>
        <taxon>Fungi</taxon>
        <taxon>Fungi incertae sedis</taxon>
        <taxon>Blastocladiomycota</taxon>
        <taxon>Blastocladiomycetes</taxon>
        <taxon>Blastocladiales</taxon>
        <taxon>Catenariaceae</taxon>
        <taxon>Catenaria</taxon>
    </lineage>
</organism>
<sequence length="164" mass="17610">MSGSTSENELRQRLQADAGAPILVPESISSLMTQDQQYPTPHPLTIRKGSMPSSNMPAPGPVSSNVSRGGFQQSSLVPSLPNWTPFPSVINNVVAAPRVKPQHHQLLPTPSSPAPGAPLVGQRPRRPQPTLAYTLQLAEFPASISLPPVAPLPSRREYYEPVGR</sequence>
<feature type="compositionally biased region" description="Polar residues" evidence="1">
    <location>
        <begin position="27"/>
        <end position="39"/>
    </location>
</feature>
<proteinExistence type="predicted"/>
<gene>
    <name evidence="2" type="ORF">BCR44DRAFT_1429433</name>
</gene>
<name>A0A1Y2HVR1_9FUNG</name>
<evidence type="ECO:0000313" key="3">
    <source>
        <dbReference type="Proteomes" id="UP000193411"/>
    </source>
</evidence>
<dbReference type="AlphaFoldDB" id="A0A1Y2HVR1"/>
<evidence type="ECO:0000256" key="1">
    <source>
        <dbReference type="SAM" id="MobiDB-lite"/>
    </source>
</evidence>